<evidence type="ECO:0000259" key="9">
    <source>
        <dbReference type="PROSITE" id="PS50279"/>
    </source>
</evidence>
<feature type="domain" description="BPTI/Kunitz inhibitor" evidence="9">
    <location>
        <begin position="25"/>
        <end position="75"/>
    </location>
</feature>
<evidence type="ECO:0000313" key="10">
    <source>
        <dbReference type="EMBL" id="QJS40206.1"/>
    </source>
</evidence>
<keyword evidence="1" id="KW-0646">Protease inhibitor</keyword>
<keyword evidence="4" id="KW-0800">Toxin</keyword>
<dbReference type="SMR" id="A0A7S5T5L0"/>
<protein>
    <submittedName>
        <fullName evidence="10">Kunitz inhibitor 1</fullName>
    </submittedName>
</protein>
<accession>A0A7S5T5L0</accession>
<dbReference type="EMBL" id="MK689374">
    <property type="protein sequence ID" value="QJS40206.1"/>
    <property type="molecule type" value="mRNA"/>
</dbReference>
<dbReference type="CDD" id="cd00109">
    <property type="entry name" value="Kunitz-type"/>
    <property type="match status" value="1"/>
</dbReference>
<keyword evidence="4" id="KW-1199">Hemostasis impairing toxin</keyword>
<proteinExistence type="evidence at transcript level"/>
<sequence>MKIIAISVMFLLCLGHVIATNEDFCNQPMEVGICRALLKRYYYDSAVKRCKVFYYGGCEGNGNNFLTRKECRLKCMPDATPDKPRKPKDKRKNKKNKKQTTPLPPVISLD</sequence>
<dbReference type="InterPro" id="IPR020901">
    <property type="entry name" value="Prtase_inh_Kunz-CS"/>
</dbReference>
<comment type="function">
    <text evidence="5">Potent anticoagulant protein that inhibits the hydrolytic activities of all serine proteases tested (trypsin, thrombin, elastase, and chymotrypsin), with the highest efficacy on thrombin.</text>
</comment>
<dbReference type="PRINTS" id="PR00759">
    <property type="entry name" value="BASICPTASE"/>
</dbReference>
<name>A0A7S5T5L0_9DIPT</name>
<dbReference type="PROSITE" id="PS00280">
    <property type="entry name" value="BPTI_KUNITZ_1"/>
    <property type="match status" value="1"/>
</dbReference>
<dbReference type="PANTHER" id="PTHR10083">
    <property type="entry name" value="KUNITZ-TYPE PROTEASE INHIBITOR-RELATED"/>
    <property type="match status" value="1"/>
</dbReference>
<keyword evidence="2" id="KW-0722">Serine protease inhibitor</keyword>
<evidence type="ECO:0000256" key="4">
    <source>
        <dbReference type="ARBA" id="ARBA00023240"/>
    </source>
</evidence>
<dbReference type="AlphaFoldDB" id="A0A7S5T5L0"/>
<evidence type="ECO:0000256" key="7">
    <source>
        <dbReference type="SAM" id="MobiDB-lite"/>
    </source>
</evidence>
<keyword evidence="6" id="KW-1203">Blood coagulation cascade inhibiting toxin</keyword>
<dbReference type="FunFam" id="4.10.410.10:FF:000021">
    <property type="entry name" value="Serine protease inhibitor, putative"/>
    <property type="match status" value="1"/>
</dbReference>
<dbReference type="Pfam" id="PF00014">
    <property type="entry name" value="Kunitz_BPTI"/>
    <property type="match status" value="1"/>
</dbReference>
<feature type="region of interest" description="Disordered" evidence="7">
    <location>
        <begin position="76"/>
        <end position="110"/>
    </location>
</feature>
<dbReference type="SUPFAM" id="SSF57362">
    <property type="entry name" value="BPTI-like"/>
    <property type="match status" value="1"/>
</dbReference>
<evidence type="ECO:0000256" key="3">
    <source>
        <dbReference type="ARBA" id="ARBA00023157"/>
    </source>
</evidence>
<dbReference type="InterPro" id="IPR002223">
    <property type="entry name" value="Kunitz_BPTI"/>
</dbReference>
<evidence type="ECO:0000256" key="2">
    <source>
        <dbReference type="ARBA" id="ARBA00022900"/>
    </source>
</evidence>
<dbReference type="SMART" id="SM00131">
    <property type="entry name" value="KU"/>
    <property type="match status" value="1"/>
</dbReference>
<evidence type="ECO:0000256" key="5">
    <source>
        <dbReference type="ARBA" id="ARBA00034088"/>
    </source>
</evidence>
<dbReference type="Gene3D" id="4.10.410.10">
    <property type="entry name" value="Pancreatic trypsin inhibitor Kunitz domain"/>
    <property type="match status" value="1"/>
</dbReference>
<feature type="signal peptide" evidence="8">
    <location>
        <begin position="1"/>
        <end position="19"/>
    </location>
</feature>
<dbReference type="InterPro" id="IPR036880">
    <property type="entry name" value="Kunitz_BPTI_sf"/>
</dbReference>
<dbReference type="InterPro" id="IPR050098">
    <property type="entry name" value="TFPI/VKTCI-like"/>
</dbReference>
<evidence type="ECO:0000256" key="1">
    <source>
        <dbReference type="ARBA" id="ARBA00022690"/>
    </source>
</evidence>
<dbReference type="PROSITE" id="PS50279">
    <property type="entry name" value="BPTI_KUNITZ_2"/>
    <property type="match status" value="1"/>
</dbReference>
<keyword evidence="3" id="KW-1015">Disulfide bond</keyword>
<evidence type="ECO:0000256" key="8">
    <source>
        <dbReference type="SAM" id="SignalP"/>
    </source>
</evidence>
<feature type="chain" id="PRO_5030539277" evidence="8">
    <location>
        <begin position="20"/>
        <end position="110"/>
    </location>
</feature>
<keyword evidence="8" id="KW-0732">Signal</keyword>
<reference evidence="10" key="1">
    <citation type="submission" date="2019-03" db="EMBL/GenBank/DDBJ databases">
        <title>The kunitz inhibitor 1 precursor from black fly,Simulium bannaense.</title>
        <authorList>
            <person name="Wu J."/>
            <person name="Yang H."/>
        </authorList>
    </citation>
    <scope>NUCLEOTIDE SEQUENCE</scope>
</reference>
<dbReference type="GO" id="GO:0004867">
    <property type="term" value="F:serine-type endopeptidase inhibitor activity"/>
    <property type="evidence" value="ECO:0007669"/>
    <property type="project" value="UniProtKB-KW"/>
</dbReference>
<organism evidence="10">
    <name type="scientific">Simulium bannaense</name>
    <dbReference type="NCBI Taxonomy" id="1619335"/>
    <lineage>
        <taxon>Eukaryota</taxon>
        <taxon>Metazoa</taxon>
        <taxon>Ecdysozoa</taxon>
        <taxon>Arthropoda</taxon>
        <taxon>Hexapoda</taxon>
        <taxon>Insecta</taxon>
        <taxon>Pterygota</taxon>
        <taxon>Neoptera</taxon>
        <taxon>Endopterygota</taxon>
        <taxon>Diptera</taxon>
        <taxon>Nematocera</taxon>
        <taxon>Chironomoidea</taxon>
        <taxon>Simuliidae</taxon>
        <taxon>Simulium</taxon>
    </lineage>
</organism>
<evidence type="ECO:0000256" key="6">
    <source>
        <dbReference type="ARBA" id="ARBA00034146"/>
    </source>
</evidence>
<feature type="compositionally biased region" description="Basic residues" evidence="7">
    <location>
        <begin position="85"/>
        <end position="98"/>
    </location>
</feature>